<protein>
    <submittedName>
        <fullName evidence="1">Uncharacterized protein</fullName>
    </submittedName>
</protein>
<proteinExistence type="predicted"/>
<name>A0A0F9QZM2_9ZZZZ</name>
<dbReference type="Gene3D" id="3.90.1480.10">
    <property type="entry name" value="Alpha-2,3-sialyltransferase"/>
    <property type="match status" value="1"/>
</dbReference>
<organism evidence="1">
    <name type="scientific">marine sediment metagenome</name>
    <dbReference type="NCBI Taxonomy" id="412755"/>
    <lineage>
        <taxon>unclassified sequences</taxon>
        <taxon>metagenomes</taxon>
        <taxon>ecological metagenomes</taxon>
    </lineage>
</organism>
<accession>A0A0F9QZM2</accession>
<dbReference type="AlphaFoldDB" id="A0A0F9QZM2"/>
<sequence>MSVIDYRGWHKNSRIFVLGNGPSLRNVDLHVLDNEITFGVNRIWLHPWFRPMYFVAEARVLFKPKENVTAALQLAVRGTKFISGRCRSFFPKKLPSNHGITWLNIQTSKDPQFSEHCDQVVWSGMNVVFSALQLAFYMGATKVCFLGFEFSQVEGLGQPAEHWYSNELQRDQPVDRSQRATALRYFAVAAKRFPNRIVNATLESQVQCFPKVPLAQFLKETRTCKSTT</sequence>
<reference evidence="1" key="1">
    <citation type="journal article" date="2015" name="Nature">
        <title>Complex archaea that bridge the gap between prokaryotes and eukaryotes.</title>
        <authorList>
            <person name="Spang A."/>
            <person name="Saw J.H."/>
            <person name="Jorgensen S.L."/>
            <person name="Zaremba-Niedzwiedzka K."/>
            <person name="Martijn J."/>
            <person name="Lind A.E."/>
            <person name="van Eijk R."/>
            <person name="Schleper C."/>
            <person name="Guy L."/>
            <person name="Ettema T.J."/>
        </authorList>
    </citation>
    <scope>NUCLEOTIDE SEQUENCE</scope>
</reference>
<evidence type="ECO:0000313" key="1">
    <source>
        <dbReference type="EMBL" id="KKN47984.1"/>
    </source>
</evidence>
<comment type="caution">
    <text evidence="1">The sequence shown here is derived from an EMBL/GenBank/DDBJ whole genome shotgun (WGS) entry which is preliminary data.</text>
</comment>
<gene>
    <name evidence="1" type="ORF">LCGC14_0657420</name>
</gene>
<dbReference type="EMBL" id="LAZR01001246">
    <property type="protein sequence ID" value="KKN47984.1"/>
    <property type="molecule type" value="Genomic_DNA"/>
</dbReference>